<gene>
    <name evidence="2" type="ORF">BCR33DRAFT_502849</name>
</gene>
<keyword evidence="3" id="KW-1185">Reference proteome</keyword>
<name>A0A1Y2CVP7_9FUNG</name>
<reference evidence="2 3" key="1">
    <citation type="submission" date="2016-07" db="EMBL/GenBank/DDBJ databases">
        <title>Pervasive Adenine N6-methylation of Active Genes in Fungi.</title>
        <authorList>
            <consortium name="DOE Joint Genome Institute"/>
            <person name="Mondo S.J."/>
            <person name="Dannebaum R.O."/>
            <person name="Kuo R.C."/>
            <person name="Labutti K."/>
            <person name="Haridas S."/>
            <person name="Kuo A."/>
            <person name="Salamov A."/>
            <person name="Ahrendt S.R."/>
            <person name="Lipzen A."/>
            <person name="Sullivan W."/>
            <person name="Andreopoulos W.B."/>
            <person name="Clum A."/>
            <person name="Lindquist E."/>
            <person name="Daum C."/>
            <person name="Ramamoorthy G.K."/>
            <person name="Gryganskyi A."/>
            <person name="Culley D."/>
            <person name="Magnuson J.K."/>
            <person name="James T.Y."/>
            <person name="O'Malley M.A."/>
            <person name="Stajich J.E."/>
            <person name="Spatafora J.W."/>
            <person name="Visel A."/>
            <person name="Grigoriev I.V."/>
        </authorList>
    </citation>
    <scope>NUCLEOTIDE SEQUENCE [LARGE SCALE GENOMIC DNA]</scope>
    <source>
        <strain evidence="2 3">JEL800</strain>
    </source>
</reference>
<accession>A0A1Y2CVP7</accession>
<organism evidence="2 3">
    <name type="scientific">Rhizoclosmatium globosum</name>
    <dbReference type="NCBI Taxonomy" id="329046"/>
    <lineage>
        <taxon>Eukaryota</taxon>
        <taxon>Fungi</taxon>
        <taxon>Fungi incertae sedis</taxon>
        <taxon>Chytridiomycota</taxon>
        <taxon>Chytridiomycota incertae sedis</taxon>
        <taxon>Chytridiomycetes</taxon>
        <taxon>Chytridiales</taxon>
        <taxon>Chytriomycetaceae</taxon>
        <taxon>Rhizoclosmatium</taxon>
    </lineage>
</organism>
<evidence type="ECO:0000256" key="1">
    <source>
        <dbReference type="SAM" id="MobiDB-lite"/>
    </source>
</evidence>
<evidence type="ECO:0000313" key="2">
    <source>
        <dbReference type="EMBL" id="ORY51098.1"/>
    </source>
</evidence>
<protein>
    <submittedName>
        <fullName evidence="2">Uncharacterized protein</fullName>
    </submittedName>
</protein>
<comment type="caution">
    <text evidence="2">The sequence shown here is derived from an EMBL/GenBank/DDBJ whole genome shotgun (WGS) entry which is preliminary data.</text>
</comment>
<dbReference type="EMBL" id="MCGO01000006">
    <property type="protein sequence ID" value="ORY51098.1"/>
    <property type="molecule type" value="Genomic_DNA"/>
</dbReference>
<proteinExistence type="predicted"/>
<sequence length="148" mass="16440">MHIESKWGSGIKRVHFEDATEYPSYFSVTNRHPPLLSPLLSTNVATRHPGESVHLNKHSSFPPPSHQQHHPLPSPQKHKAHEPPQPHPQSSPPKTRSSPQNPRPQTRFKRTLSGSVHFSCNACRCGRTQVHAFLNGFNGGGFEGGVLD</sequence>
<feature type="compositionally biased region" description="Polar residues" evidence="1">
    <location>
        <begin position="94"/>
        <end position="104"/>
    </location>
</feature>
<feature type="region of interest" description="Disordered" evidence="1">
    <location>
        <begin position="39"/>
        <end position="110"/>
    </location>
</feature>
<dbReference type="AlphaFoldDB" id="A0A1Y2CVP7"/>
<dbReference type="Proteomes" id="UP000193642">
    <property type="component" value="Unassembled WGS sequence"/>
</dbReference>
<evidence type="ECO:0000313" key="3">
    <source>
        <dbReference type="Proteomes" id="UP000193642"/>
    </source>
</evidence>